<dbReference type="InterPro" id="IPR040504">
    <property type="entry name" value="TFIIF_beta_N"/>
</dbReference>
<reference evidence="13 14" key="1">
    <citation type="submission" date="2016-07" db="EMBL/GenBank/DDBJ databases">
        <title>Pervasive Adenine N6-methylation of Active Genes in Fungi.</title>
        <authorList>
            <consortium name="DOE Joint Genome Institute"/>
            <person name="Mondo S.J."/>
            <person name="Dannebaum R.O."/>
            <person name="Kuo R.C."/>
            <person name="Labutti K."/>
            <person name="Haridas S."/>
            <person name="Kuo A."/>
            <person name="Salamov A."/>
            <person name="Ahrendt S.R."/>
            <person name="Lipzen A."/>
            <person name="Sullivan W."/>
            <person name="Andreopoulos W.B."/>
            <person name="Clum A."/>
            <person name="Lindquist E."/>
            <person name="Daum C."/>
            <person name="Ramamoorthy G.K."/>
            <person name="Gryganskyi A."/>
            <person name="Culley D."/>
            <person name="Magnuson J.K."/>
            <person name="James T.Y."/>
            <person name="O'Malley M.A."/>
            <person name="Stajich J.E."/>
            <person name="Spatafora J.W."/>
            <person name="Visel A."/>
            <person name="Grigoriev I.V."/>
        </authorList>
    </citation>
    <scope>NUCLEOTIDE SEQUENCE [LARGE SCALE GENOMIC DNA]</scope>
    <source>
        <strain evidence="13 14">CBS 129021</strain>
    </source>
</reference>
<dbReference type="Pfam" id="PF17683">
    <property type="entry name" value="TFIIF_beta_N"/>
    <property type="match status" value="1"/>
</dbReference>
<dbReference type="RefSeq" id="XP_040717253.1">
    <property type="nucleotide sequence ID" value="XM_040855765.1"/>
</dbReference>
<sequence length="373" mass="42019">MASAGRVKAEPAIKPDPEDVRMGTASPVASIDDDIYEDAGDLEFYDPNIPHDPYGSVYLTHIPKYLYEQWAQLKDDDEIQIGTIRQWDETDKKGQTHTRLAMLLDAGNSTHQTVPKEYNLEVRDMNLLNTFMFTEQDLPGYKSKAQGANSNIPAHLRPKPPQRPQDNNVKTEPGRKARYQPYYRKAIPKKTALAGRFRHELNCQPVMTPETKHILAMRASDALKPKATTSILAGARVLTNGLIHAGTAAGNEKFSGFVRTADPKAKPKKANQERAARLDQAVIRDKIFAAFKKYKYWTLKAFKQNLNQPEAWLRENLDVVAVLHKSGPFANHWELRPEYGQDDSLDAQAAEAAPDQDDDDSEFDGDEEMEDVM</sequence>
<dbReference type="FunFam" id="1.10.10.10:FF:000035">
    <property type="entry name" value="General transcription factor IIF subunit 2"/>
    <property type="match status" value="1"/>
</dbReference>
<protein>
    <recommendedName>
        <fullName evidence="3">Transcription initiation factor IIF subunit beta</fullName>
    </recommendedName>
    <alternativeName>
        <fullName evidence="9">TFIIF medium subunit</fullName>
    </alternativeName>
    <alternativeName>
        <fullName evidence="8">TFIIF-beta</fullName>
    </alternativeName>
</protein>
<comment type="subcellular location">
    <subcellularLocation>
        <location evidence="1">Nucleus</location>
    </subcellularLocation>
</comment>
<evidence type="ECO:0000256" key="4">
    <source>
        <dbReference type="ARBA" id="ARBA00023015"/>
    </source>
</evidence>
<proteinExistence type="inferred from homology"/>
<dbReference type="InterPro" id="IPR036390">
    <property type="entry name" value="WH_DNA-bd_sf"/>
</dbReference>
<keyword evidence="13" id="KW-0396">Initiation factor</keyword>
<dbReference type="OrthoDB" id="26094at2759"/>
<dbReference type="GO" id="GO:0003743">
    <property type="term" value="F:translation initiation factor activity"/>
    <property type="evidence" value="ECO:0007669"/>
    <property type="project" value="UniProtKB-KW"/>
</dbReference>
<feature type="region of interest" description="Disordered" evidence="10">
    <location>
        <begin position="146"/>
        <end position="175"/>
    </location>
</feature>
<dbReference type="Pfam" id="PF02270">
    <property type="entry name" value="TFIIF_beta"/>
    <property type="match status" value="1"/>
</dbReference>
<evidence type="ECO:0000256" key="9">
    <source>
        <dbReference type="ARBA" id="ARBA00081863"/>
    </source>
</evidence>
<dbReference type="PANTHER" id="PTHR10445">
    <property type="entry name" value="GENERAL TRANSCRIPTION FACTOR IIF SUBUNIT 2"/>
    <property type="match status" value="1"/>
</dbReference>
<keyword evidence="14" id="KW-1185">Reference proteome</keyword>
<dbReference type="Gene3D" id="1.10.10.10">
    <property type="entry name" value="Winged helix-like DNA-binding domain superfamily/Winged helix DNA-binding domain"/>
    <property type="match status" value="1"/>
</dbReference>
<dbReference type="GO" id="GO:0003677">
    <property type="term" value="F:DNA binding"/>
    <property type="evidence" value="ECO:0007669"/>
    <property type="project" value="UniProtKB-KW"/>
</dbReference>
<dbReference type="SUPFAM" id="SSF50916">
    <property type="entry name" value="Rap30/74 interaction domains"/>
    <property type="match status" value="1"/>
</dbReference>
<dbReference type="STRING" id="1141098.A0A1Y2E443"/>
<dbReference type="EMBL" id="MCFJ01000005">
    <property type="protein sequence ID" value="ORY66289.1"/>
    <property type="molecule type" value="Genomic_DNA"/>
</dbReference>
<evidence type="ECO:0000256" key="10">
    <source>
        <dbReference type="SAM" id="MobiDB-lite"/>
    </source>
</evidence>
<dbReference type="SUPFAM" id="SSF46785">
    <property type="entry name" value="Winged helix' DNA-binding domain"/>
    <property type="match status" value="1"/>
</dbReference>
<keyword evidence="13" id="KW-0648">Protein biosynthesis</keyword>
<evidence type="ECO:0000256" key="1">
    <source>
        <dbReference type="ARBA" id="ARBA00004123"/>
    </source>
</evidence>
<dbReference type="FunCoup" id="A0A1Y2E443">
    <property type="interactions" value="496"/>
</dbReference>
<dbReference type="InterPro" id="IPR003196">
    <property type="entry name" value="TFIIF_beta"/>
</dbReference>
<dbReference type="GO" id="GO:0006367">
    <property type="term" value="P:transcription initiation at RNA polymerase II promoter"/>
    <property type="evidence" value="ECO:0007669"/>
    <property type="project" value="InterPro"/>
</dbReference>
<keyword evidence="6" id="KW-0804">Transcription</keyword>
<evidence type="ECO:0000256" key="5">
    <source>
        <dbReference type="ARBA" id="ARBA00023125"/>
    </source>
</evidence>
<gene>
    <name evidence="13" type="ORF">BCR38DRAFT_340215</name>
</gene>
<dbReference type="PANTHER" id="PTHR10445:SF0">
    <property type="entry name" value="GENERAL TRANSCRIPTION FACTOR IIF SUBUNIT 2"/>
    <property type="match status" value="1"/>
</dbReference>
<dbReference type="GO" id="GO:0005674">
    <property type="term" value="C:transcription factor TFIIF complex"/>
    <property type="evidence" value="ECO:0007669"/>
    <property type="project" value="InterPro"/>
</dbReference>
<comment type="caution">
    <text evidence="13">The sequence shown here is derived from an EMBL/GenBank/DDBJ whole genome shotgun (WGS) entry which is preliminary data.</text>
</comment>
<dbReference type="InterPro" id="IPR040450">
    <property type="entry name" value="TFIIF_beta_HTH"/>
</dbReference>
<feature type="compositionally biased region" description="Acidic residues" evidence="10">
    <location>
        <begin position="354"/>
        <end position="373"/>
    </location>
</feature>
<dbReference type="CDD" id="cd07980">
    <property type="entry name" value="TFIIF_beta"/>
    <property type="match status" value="1"/>
</dbReference>
<feature type="region of interest" description="Disordered" evidence="10">
    <location>
        <begin position="336"/>
        <end position="373"/>
    </location>
</feature>
<dbReference type="InterPro" id="IPR011039">
    <property type="entry name" value="TFIIF_interaction"/>
</dbReference>
<comment type="similarity">
    <text evidence="2">Belongs to the TFIIF beta subunit family.</text>
</comment>
<organism evidence="13 14">
    <name type="scientific">Pseudomassariella vexata</name>
    <dbReference type="NCBI Taxonomy" id="1141098"/>
    <lineage>
        <taxon>Eukaryota</taxon>
        <taxon>Fungi</taxon>
        <taxon>Dikarya</taxon>
        <taxon>Ascomycota</taxon>
        <taxon>Pezizomycotina</taxon>
        <taxon>Sordariomycetes</taxon>
        <taxon>Xylariomycetidae</taxon>
        <taxon>Amphisphaeriales</taxon>
        <taxon>Pseudomassariaceae</taxon>
        <taxon>Pseudomassariella</taxon>
    </lineage>
</organism>
<evidence type="ECO:0000256" key="3">
    <source>
        <dbReference type="ARBA" id="ARBA00021453"/>
    </source>
</evidence>
<evidence type="ECO:0000256" key="8">
    <source>
        <dbReference type="ARBA" id="ARBA00081473"/>
    </source>
</evidence>
<accession>A0A1Y2E443</accession>
<feature type="region of interest" description="Disordered" evidence="10">
    <location>
        <begin position="1"/>
        <end position="24"/>
    </location>
</feature>
<evidence type="ECO:0000259" key="11">
    <source>
        <dbReference type="Pfam" id="PF02270"/>
    </source>
</evidence>
<dbReference type="AlphaFoldDB" id="A0A1Y2E443"/>
<feature type="domain" description="TFIIF beta subunit N-terminal" evidence="12">
    <location>
        <begin position="56"/>
        <end position="206"/>
    </location>
</feature>
<evidence type="ECO:0000256" key="2">
    <source>
        <dbReference type="ARBA" id="ARBA00009543"/>
    </source>
</evidence>
<keyword evidence="7" id="KW-0539">Nucleus</keyword>
<dbReference type="GeneID" id="63771977"/>
<dbReference type="InterPro" id="IPR036388">
    <property type="entry name" value="WH-like_DNA-bd_sf"/>
</dbReference>
<dbReference type="InParanoid" id="A0A1Y2E443"/>
<name>A0A1Y2E443_9PEZI</name>
<evidence type="ECO:0000256" key="6">
    <source>
        <dbReference type="ARBA" id="ARBA00023163"/>
    </source>
</evidence>
<evidence type="ECO:0000313" key="14">
    <source>
        <dbReference type="Proteomes" id="UP000193689"/>
    </source>
</evidence>
<feature type="domain" description="TFIIF beta subunit HTH" evidence="11">
    <location>
        <begin position="276"/>
        <end position="339"/>
    </location>
</feature>
<evidence type="ECO:0000259" key="12">
    <source>
        <dbReference type="Pfam" id="PF17683"/>
    </source>
</evidence>
<feature type="compositionally biased region" description="Basic and acidic residues" evidence="10">
    <location>
        <begin position="7"/>
        <end position="21"/>
    </location>
</feature>
<dbReference type="Proteomes" id="UP000193689">
    <property type="component" value="Unassembled WGS sequence"/>
</dbReference>
<evidence type="ECO:0000256" key="7">
    <source>
        <dbReference type="ARBA" id="ARBA00023242"/>
    </source>
</evidence>
<keyword evidence="5" id="KW-0238">DNA-binding</keyword>
<keyword evidence="4" id="KW-0805">Transcription regulation</keyword>
<evidence type="ECO:0000313" key="13">
    <source>
        <dbReference type="EMBL" id="ORY66289.1"/>
    </source>
</evidence>